<dbReference type="EMBL" id="CASHSV030000109">
    <property type="protein sequence ID" value="CAJ2647348.1"/>
    <property type="molecule type" value="Genomic_DNA"/>
</dbReference>
<dbReference type="Proteomes" id="UP001177021">
    <property type="component" value="Unassembled WGS sequence"/>
</dbReference>
<gene>
    <name evidence="1" type="ORF">MILVUS5_LOCUS15893</name>
</gene>
<proteinExistence type="predicted"/>
<organism evidence="1 2">
    <name type="scientific">Trifolium pratense</name>
    <name type="common">Red clover</name>
    <dbReference type="NCBI Taxonomy" id="57577"/>
    <lineage>
        <taxon>Eukaryota</taxon>
        <taxon>Viridiplantae</taxon>
        <taxon>Streptophyta</taxon>
        <taxon>Embryophyta</taxon>
        <taxon>Tracheophyta</taxon>
        <taxon>Spermatophyta</taxon>
        <taxon>Magnoliopsida</taxon>
        <taxon>eudicotyledons</taxon>
        <taxon>Gunneridae</taxon>
        <taxon>Pentapetalae</taxon>
        <taxon>rosids</taxon>
        <taxon>fabids</taxon>
        <taxon>Fabales</taxon>
        <taxon>Fabaceae</taxon>
        <taxon>Papilionoideae</taxon>
        <taxon>50 kb inversion clade</taxon>
        <taxon>NPAAA clade</taxon>
        <taxon>Hologalegina</taxon>
        <taxon>IRL clade</taxon>
        <taxon>Trifolieae</taxon>
        <taxon>Trifolium</taxon>
    </lineage>
</organism>
<comment type="caution">
    <text evidence="1">The sequence shown here is derived from an EMBL/GenBank/DDBJ whole genome shotgun (WGS) entry which is preliminary data.</text>
</comment>
<reference evidence="1" key="1">
    <citation type="submission" date="2023-10" db="EMBL/GenBank/DDBJ databases">
        <authorList>
            <person name="Rodriguez Cubillos JULIANA M."/>
            <person name="De Vega J."/>
        </authorList>
    </citation>
    <scope>NUCLEOTIDE SEQUENCE</scope>
</reference>
<evidence type="ECO:0000313" key="2">
    <source>
        <dbReference type="Proteomes" id="UP001177021"/>
    </source>
</evidence>
<accession>A0ACB0JSX7</accession>
<name>A0ACB0JSX7_TRIPR</name>
<evidence type="ECO:0000313" key="1">
    <source>
        <dbReference type="EMBL" id="CAJ2647348.1"/>
    </source>
</evidence>
<sequence>MENKMENKVSTIEKIIELKAKVDRFEKLVKLNKTNTTRSKICVAIYRENEKEEKLPSPPLSTTLVFTIMSIVGGPVTVHVKDGSVYSGIFLCANHVEGHFSIVLKQAIITQKGKHHNNVGKEARVDSIQIPSYNLLKVVAKAMVLIWNEHKEAIIHEDYSDNE</sequence>
<keyword evidence="2" id="KW-1185">Reference proteome</keyword>
<protein>
    <submittedName>
        <fullName evidence="1">Uncharacterized protein</fullName>
    </submittedName>
</protein>